<dbReference type="Pfam" id="PF02433">
    <property type="entry name" value="FixO"/>
    <property type="match status" value="1"/>
</dbReference>
<accession>A0A6P0DT09</accession>
<protein>
    <submittedName>
        <fullName evidence="1">Cytochrome-c oxidase, cbb3-type subunit II</fullName>
    </submittedName>
</protein>
<feature type="non-terminal residue" evidence="1">
    <location>
        <position position="1"/>
    </location>
</feature>
<dbReference type="AlphaFoldDB" id="A0A6P0DT09"/>
<organism evidence="1 2">
    <name type="scientific">Rhizobium leguminosarum</name>
    <dbReference type="NCBI Taxonomy" id="384"/>
    <lineage>
        <taxon>Bacteria</taxon>
        <taxon>Pseudomonadati</taxon>
        <taxon>Pseudomonadota</taxon>
        <taxon>Alphaproteobacteria</taxon>
        <taxon>Hyphomicrobiales</taxon>
        <taxon>Rhizobiaceae</taxon>
        <taxon>Rhizobium/Agrobacterium group</taxon>
        <taxon>Rhizobium</taxon>
    </lineage>
</organism>
<dbReference type="Gene3D" id="1.10.760.10">
    <property type="entry name" value="Cytochrome c-like domain"/>
    <property type="match status" value="1"/>
</dbReference>
<name>A0A6P0DT09_RHILE</name>
<dbReference type="InterPro" id="IPR036909">
    <property type="entry name" value="Cyt_c-like_dom_sf"/>
</dbReference>
<evidence type="ECO:0000313" key="2">
    <source>
        <dbReference type="Proteomes" id="UP000471409"/>
    </source>
</evidence>
<reference evidence="1 2" key="1">
    <citation type="submission" date="2020-01" db="EMBL/GenBank/DDBJ databases">
        <title>Rhizobium genotypes associated with high levels of biological nitrogen fixation by grain legumes in a temperate-maritime cropping system.</title>
        <authorList>
            <person name="Maluk M."/>
            <person name="Francesc Ferrando Molina F."/>
            <person name="Lopez Del Egido L."/>
            <person name="Lafos M."/>
            <person name="Langarica-Fuentes A."/>
            <person name="Gebre Yohannes G."/>
            <person name="Young M.W."/>
            <person name="Martin P."/>
            <person name="Gantlett R."/>
            <person name="Kenicer G."/>
            <person name="Hawes C."/>
            <person name="Begg G.S."/>
            <person name="Quilliam R.S."/>
            <person name="Squire G.R."/>
            <person name="Poole P.S."/>
            <person name="Young P.W."/>
            <person name="Iannetta P.M."/>
            <person name="James E.K."/>
        </authorList>
    </citation>
    <scope>NUCLEOTIDE SEQUENCE [LARGE SCALE GENOMIC DNA]</scope>
    <source>
        <strain evidence="1 2">JHI944</strain>
    </source>
</reference>
<evidence type="ECO:0000313" key="1">
    <source>
        <dbReference type="EMBL" id="NEK55477.1"/>
    </source>
</evidence>
<dbReference type="GO" id="GO:0020037">
    <property type="term" value="F:heme binding"/>
    <property type="evidence" value="ECO:0007669"/>
    <property type="project" value="InterPro"/>
</dbReference>
<sequence>PWLATTQLKLADLRGHLAALRAVGVPYTDEMIANAAADAYGQSNPDSEQSSGVVERYGDKTQLSVFDGVKTNVTEMDAMVAYLQVLGELTNAAYENTAAPEQMPNPNN</sequence>
<dbReference type="RefSeq" id="WP_164001319.1">
    <property type="nucleotide sequence ID" value="NZ_WXXP01000577.1"/>
</dbReference>
<dbReference type="EMBL" id="WXXP01000577">
    <property type="protein sequence ID" value="NEK55477.1"/>
    <property type="molecule type" value="Genomic_DNA"/>
</dbReference>
<dbReference type="InterPro" id="IPR003468">
    <property type="entry name" value="Cyt_c_oxidase_monohaem-su/FixO"/>
</dbReference>
<gene>
    <name evidence="1" type="ORF">GUK36_40315</name>
</gene>
<comment type="caution">
    <text evidence="1">The sequence shown here is derived from an EMBL/GenBank/DDBJ whole genome shotgun (WGS) entry which is preliminary data.</text>
</comment>
<dbReference type="Proteomes" id="UP000471409">
    <property type="component" value="Unassembled WGS sequence"/>
</dbReference>
<proteinExistence type="predicted"/>
<dbReference type="GO" id="GO:0009055">
    <property type="term" value="F:electron transfer activity"/>
    <property type="evidence" value="ECO:0007669"/>
    <property type="project" value="InterPro"/>
</dbReference>